<dbReference type="GO" id="GO:0004185">
    <property type="term" value="F:serine-type carboxypeptidase activity"/>
    <property type="evidence" value="ECO:0007669"/>
    <property type="project" value="InterPro"/>
</dbReference>
<name>A0A5N6S2M6_9BIFI</name>
<evidence type="ECO:0000256" key="1">
    <source>
        <dbReference type="SAM" id="MobiDB-lite"/>
    </source>
</evidence>
<proteinExistence type="predicted"/>
<keyword evidence="3" id="KW-1185">Reference proteome</keyword>
<dbReference type="AlphaFoldDB" id="A0A5N6S2M6"/>
<feature type="region of interest" description="Disordered" evidence="1">
    <location>
        <begin position="1"/>
        <end position="36"/>
    </location>
</feature>
<evidence type="ECO:0000313" key="2">
    <source>
        <dbReference type="EMBL" id="KAE8128785.1"/>
    </source>
</evidence>
<evidence type="ECO:0000313" key="3">
    <source>
        <dbReference type="Proteomes" id="UP000325415"/>
    </source>
</evidence>
<keyword evidence="2" id="KW-0378">Hydrolase</keyword>
<keyword evidence="2" id="KW-0121">Carboxypeptidase</keyword>
<dbReference type="GO" id="GO:0006508">
    <property type="term" value="P:proteolysis"/>
    <property type="evidence" value="ECO:0007669"/>
    <property type="project" value="InterPro"/>
</dbReference>
<organism evidence="2 3">
    <name type="scientific">Bifidobacterium tibiigranuli</name>
    <dbReference type="NCBI Taxonomy" id="2172043"/>
    <lineage>
        <taxon>Bacteria</taxon>
        <taxon>Bacillati</taxon>
        <taxon>Actinomycetota</taxon>
        <taxon>Actinomycetes</taxon>
        <taxon>Bifidobacteriales</taxon>
        <taxon>Bifidobacteriaceae</taxon>
        <taxon>Bifidobacterium</taxon>
    </lineage>
</organism>
<dbReference type="OrthoDB" id="9770107at2"/>
<dbReference type="Proteomes" id="UP000325415">
    <property type="component" value="Unassembled WGS sequence"/>
</dbReference>
<dbReference type="Gene3D" id="3.40.50.1820">
    <property type="entry name" value="alpha/beta hydrolase"/>
    <property type="match status" value="1"/>
</dbReference>
<dbReference type="EMBL" id="QDAG01000004">
    <property type="protein sequence ID" value="KAE8128785.1"/>
    <property type="molecule type" value="Genomic_DNA"/>
</dbReference>
<dbReference type="InterPro" id="IPR001563">
    <property type="entry name" value="Peptidase_S10"/>
</dbReference>
<dbReference type="InterPro" id="IPR029058">
    <property type="entry name" value="AB_hydrolase_fold"/>
</dbReference>
<dbReference type="RefSeq" id="WP_152580578.1">
    <property type="nucleotide sequence ID" value="NZ_QDAG01000004.1"/>
</dbReference>
<dbReference type="SUPFAM" id="SSF53474">
    <property type="entry name" value="alpha/beta-Hydrolases"/>
    <property type="match status" value="1"/>
</dbReference>
<dbReference type="Pfam" id="PF00450">
    <property type="entry name" value="Peptidase_S10"/>
    <property type="match status" value="1"/>
</dbReference>
<reference evidence="2 3" key="1">
    <citation type="submission" date="2018-04" db="EMBL/GenBank/DDBJ databases">
        <authorList>
            <person name="Eckel V.P."/>
            <person name="Vogel R.F."/>
        </authorList>
    </citation>
    <scope>NUCLEOTIDE SEQUENCE [LARGE SCALE GENOMIC DNA]</scope>
    <source>
        <strain evidence="3">TMW 2.1764</strain>
    </source>
</reference>
<protein>
    <submittedName>
        <fullName evidence="2">Carboxypeptidase</fullName>
    </submittedName>
</protein>
<sequence length="527" mass="58258">MTDEQPNAQSDAQTKTDTNNVASAEQLPPQSAHATRHSITLDGTEWQYEATVGTLNIDTEKVKPAASVFYTVFQALDADGKTDPTRPVTFVFNGGPGSSTTFLLLGSLAPRRIAVNDTSADHAPYSLTDNAYTLLPKSDLVFIDAPGAGFSRIAEKAKAELWSVDGDVRGFSAFIRAFLTAYHRWNSPKYVLGESYGTTRGAALSYRLQQDGVSLNGLTLISNILDYGFTLSTSDQYYIGYFPTFASVAKYHGKAASDTEIAEHLQQARAFANGPLRLALAQGATLDPQTKTAVARRYAELTGLSEQYVLDSDLRVLDTRFRKQLLRDKGTIVGRYDGRASGYDLDAVSDDETFVVDDALLAPAYASLVNAYLRDELEWNDTRERQEFANFDWESTEPGKGWTWWHKMPEHTKTSWSQIIPFPKVTGDLAAAICQQPAFKVLIGNGIYDLCTPFNQTEYDIDHTGLPEALRGNIAFTYYPAGHMLYSSQESLKKFRRDLGRFYDADVADLPQLNERPQAAKLSGAID</sequence>
<gene>
    <name evidence="2" type="ORF">DDE84_04860</name>
</gene>
<dbReference type="GeneID" id="78127012"/>
<keyword evidence="2" id="KW-0645">Protease</keyword>
<accession>A0A5N6S2M6</accession>
<comment type="caution">
    <text evidence="2">The sequence shown here is derived from an EMBL/GenBank/DDBJ whole genome shotgun (WGS) entry which is preliminary data.</text>
</comment>
<feature type="compositionally biased region" description="Polar residues" evidence="1">
    <location>
        <begin position="1"/>
        <end position="33"/>
    </location>
</feature>